<protein>
    <recommendedName>
        <fullName evidence="2">Fe-S-cluster oxidoreductase</fullName>
    </recommendedName>
</protein>
<evidence type="ECO:0008006" key="2">
    <source>
        <dbReference type="Google" id="ProtNLM"/>
    </source>
</evidence>
<sequence>MIPTPDALPALSRKTKGSTKAFFDKLKKGNPRLVDDAFHGAHAEVFERVDCLACANCCKTTSPIFYDRDIERLAKALHLKPAQFIERYLRVDEDRDYVLKGSPCPFLAADNTCDVYHHRPTACREYPHTDRKRMHQILDLTLRNTSVCPAVFTIVERMKEAAGGK</sequence>
<dbReference type="PANTHER" id="PTHR35866">
    <property type="entry name" value="PUTATIVE-RELATED"/>
    <property type="match status" value="1"/>
</dbReference>
<evidence type="ECO:0000313" key="1">
    <source>
        <dbReference type="EMBL" id="CAA9328815.1"/>
    </source>
</evidence>
<dbReference type="EMBL" id="CADCTQ010000610">
    <property type="protein sequence ID" value="CAA9328815.1"/>
    <property type="molecule type" value="Genomic_DNA"/>
</dbReference>
<name>A0A6J4LB80_9SPHI</name>
<gene>
    <name evidence="1" type="ORF">AVDCRST_MAG56-7271</name>
</gene>
<proteinExistence type="predicted"/>
<reference evidence="1" key="1">
    <citation type="submission" date="2020-02" db="EMBL/GenBank/DDBJ databases">
        <authorList>
            <person name="Meier V. D."/>
        </authorList>
    </citation>
    <scope>NUCLEOTIDE SEQUENCE</scope>
    <source>
        <strain evidence="1">AVDCRST_MAG56</strain>
    </source>
</reference>
<accession>A0A6J4LB80</accession>
<dbReference type="PANTHER" id="PTHR35866:SF1">
    <property type="entry name" value="YKGJ FAMILY CYSTEINE CLUSTER PROTEIN"/>
    <property type="match status" value="1"/>
</dbReference>
<dbReference type="AlphaFoldDB" id="A0A6J4LB80"/>
<dbReference type="InterPro" id="IPR005358">
    <property type="entry name" value="Puta_zinc/iron-chelating_dom"/>
</dbReference>
<organism evidence="1">
    <name type="scientific">uncultured Cytophagales bacterium</name>
    <dbReference type="NCBI Taxonomy" id="158755"/>
    <lineage>
        <taxon>Bacteria</taxon>
        <taxon>Pseudomonadati</taxon>
        <taxon>Bacteroidota</taxon>
        <taxon>Sphingobacteriia</taxon>
        <taxon>Sphingobacteriales</taxon>
        <taxon>environmental samples</taxon>
    </lineage>
</organism>
<dbReference type="Pfam" id="PF03692">
    <property type="entry name" value="CxxCxxCC"/>
    <property type="match status" value="1"/>
</dbReference>